<keyword evidence="2 5" id="KW-0808">Transferase</keyword>
<dbReference type="SUPFAM" id="SSF53383">
    <property type="entry name" value="PLP-dependent transferases"/>
    <property type="match status" value="1"/>
</dbReference>
<dbReference type="PROSITE" id="PS00105">
    <property type="entry name" value="AA_TRANSFER_CLASS_1"/>
    <property type="match status" value="1"/>
</dbReference>
<dbReference type="CDD" id="cd00609">
    <property type="entry name" value="AAT_like"/>
    <property type="match status" value="1"/>
</dbReference>
<dbReference type="Proteomes" id="UP000319986">
    <property type="component" value="Unassembled WGS sequence"/>
</dbReference>
<dbReference type="InterPro" id="IPR004838">
    <property type="entry name" value="NHTrfase_class1_PyrdxlP-BS"/>
</dbReference>
<dbReference type="Gene3D" id="1.10.20.110">
    <property type="match status" value="1"/>
</dbReference>
<evidence type="ECO:0000313" key="6">
    <source>
        <dbReference type="Proteomes" id="UP000319986"/>
    </source>
</evidence>
<organism evidence="5 6">
    <name type="scientific">Corynebacterium variabile</name>
    <dbReference type="NCBI Taxonomy" id="1727"/>
    <lineage>
        <taxon>Bacteria</taxon>
        <taxon>Bacillati</taxon>
        <taxon>Actinomycetota</taxon>
        <taxon>Actinomycetes</taxon>
        <taxon>Mycobacteriales</taxon>
        <taxon>Corynebacteriaceae</taxon>
        <taxon>Corynebacterium</taxon>
    </lineage>
</organism>
<dbReference type="InterPro" id="IPR015422">
    <property type="entry name" value="PyrdxlP-dep_Trfase_small"/>
</dbReference>
<dbReference type="AlphaFoldDB" id="A0A4Y4C987"/>
<evidence type="ECO:0000256" key="1">
    <source>
        <dbReference type="ARBA" id="ARBA00022898"/>
    </source>
</evidence>
<feature type="compositionally biased region" description="Low complexity" evidence="3">
    <location>
        <begin position="1"/>
        <end position="12"/>
    </location>
</feature>
<comment type="similarity">
    <text evidence="2">Belongs to the class-I pyridoxal-phosphate-dependent aminotransferase family.</text>
</comment>
<name>A0A4Y4C987_9CORY</name>
<dbReference type="NCBIfam" id="TIGR03801">
    <property type="entry name" value="asp_4_decarbox"/>
    <property type="match status" value="1"/>
</dbReference>
<feature type="region of interest" description="Disordered" evidence="3">
    <location>
        <begin position="1"/>
        <end position="23"/>
    </location>
</feature>
<comment type="caution">
    <text evidence="5">The sequence shown here is derived from an EMBL/GenBank/DDBJ whole genome shotgun (WGS) entry which is preliminary data.</text>
</comment>
<protein>
    <recommendedName>
        <fullName evidence="2">Aminotransferase</fullName>
        <ecNumber evidence="2">2.6.1.-</ecNumber>
    </recommendedName>
</protein>
<dbReference type="Gene3D" id="3.40.640.10">
    <property type="entry name" value="Type I PLP-dependent aspartate aminotransferase-like (Major domain)"/>
    <property type="match status" value="1"/>
</dbReference>
<dbReference type="PANTHER" id="PTHR43795:SF2">
    <property type="entry name" value="BIFUNCTIONAL ASPARTATE AMINOTRANSFERASE AND GLUTAMATE_ASPARTATE-PREPHENATE AMINOTRANSFERASE"/>
    <property type="match status" value="1"/>
</dbReference>
<evidence type="ECO:0000259" key="4">
    <source>
        <dbReference type="Pfam" id="PF00155"/>
    </source>
</evidence>
<dbReference type="PANTHER" id="PTHR43795">
    <property type="entry name" value="BIFUNCTIONAL ASPARTATE AMINOTRANSFERASE AND GLUTAMATE/ASPARTATE-PREPHENATE AMINOTRANSFERASE-RELATED"/>
    <property type="match status" value="1"/>
</dbReference>
<gene>
    <name evidence="5" type="primary">asdA</name>
    <name evidence="5" type="ORF">CVA01_29110</name>
</gene>
<proteinExistence type="inferred from homology"/>
<dbReference type="NCBIfam" id="NF006755">
    <property type="entry name" value="PRK09275.1"/>
    <property type="match status" value="1"/>
</dbReference>
<keyword evidence="2 5" id="KW-0032">Aminotransferase</keyword>
<dbReference type="GO" id="GO:0006520">
    <property type="term" value="P:amino acid metabolic process"/>
    <property type="evidence" value="ECO:0007669"/>
    <property type="project" value="TreeGrafter"/>
</dbReference>
<dbReference type="EC" id="2.6.1.-" evidence="2"/>
<dbReference type="InterPro" id="IPR050478">
    <property type="entry name" value="Ethylene_sulfur-biosynth"/>
</dbReference>
<accession>A0A4Y4C987</accession>
<sequence length="543" mass="60007">MSSQPTPSSSSSRAQQVLTSAPPATELSPFELKDLLIKAASSDTHRLMLNAGRGNPNFLATQPRHAFLRLGEFALRESERSYSYLDSGFGGLPKETGLVDRFEVFASGHDHDEGVAFLRAAISYVDDQLGIDAESFLAEAVTAFLGCQYPVPPRMLPNAERIVARYLRQQMTGDRPTGDFALFATEGGTAAMTYLFESLFANELLHPGDKIAIGTPIFSPYLEIPTLPGYDLEVVDIRMDQDHQWQYPQDELDKLLDPAVKVFCLVNPSNPPSTKLSDASLRTIAELIQSRRPDLIVITDDVYGTFADDFTSLFALAPRNTVLVYSFSKFFGATGWRLGTIALHEDNTIDAALAAQPDEIRDRLRTRYSSLTEDASTLGFIDRLVADSRAVALNHTAGLSLPQQLQMTLFALHALTDRLGRYQTAAKSLIRHREATLYASAGIPVYDAPEDVDYYTLVDLQRLAGQLYGQDFAAWFEKKDLGRDFLFRLARETGVVLLPGNGFEVVDASARVSLANLTEAEYVSIGRFTRTVLDEYHADYIAG</sequence>
<dbReference type="GO" id="GO:0008483">
    <property type="term" value="F:transaminase activity"/>
    <property type="evidence" value="ECO:0007669"/>
    <property type="project" value="UniProtKB-KW"/>
</dbReference>
<dbReference type="Gene3D" id="3.90.1150.10">
    <property type="entry name" value="Aspartate Aminotransferase, domain 1"/>
    <property type="match status" value="1"/>
</dbReference>
<comment type="cofactor">
    <cofactor evidence="2">
        <name>pyridoxal 5'-phosphate</name>
        <dbReference type="ChEBI" id="CHEBI:597326"/>
    </cofactor>
</comment>
<evidence type="ECO:0000256" key="2">
    <source>
        <dbReference type="RuleBase" id="RU000481"/>
    </source>
</evidence>
<dbReference type="InterPro" id="IPR022518">
    <property type="entry name" value="Aspartate_4-decarboxylase"/>
</dbReference>
<dbReference type="Pfam" id="PF00155">
    <property type="entry name" value="Aminotran_1_2"/>
    <property type="match status" value="1"/>
</dbReference>
<dbReference type="InterPro" id="IPR015421">
    <property type="entry name" value="PyrdxlP-dep_Trfase_major"/>
</dbReference>
<keyword evidence="1" id="KW-0663">Pyridoxal phosphate</keyword>
<feature type="domain" description="Aminotransferase class I/classII large" evidence="4">
    <location>
        <begin position="187"/>
        <end position="521"/>
    </location>
</feature>
<dbReference type="EMBL" id="BJNT01000032">
    <property type="protein sequence ID" value="GEC87597.1"/>
    <property type="molecule type" value="Genomic_DNA"/>
</dbReference>
<dbReference type="InterPro" id="IPR004839">
    <property type="entry name" value="Aminotransferase_I/II_large"/>
</dbReference>
<evidence type="ECO:0000313" key="5">
    <source>
        <dbReference type="EMBL" id="GEC87597.1"/>
    </source>
</evidence>
<dbReference type="GO" id="GO:0030170">
    <property type="term" value="F:pyridoxal phosphate binding"/>
    <property type="evidence" value="ECO:0007669"/>
    <property type="project" value="InterPro"/>
</dbReference>
<dbReference type="RefSeq" id="WP_141331732.1">
    <property type="nucleotide sequence ID" value="NZ_BJNT01000032.1"/>
</dbReference>
<dbReference type="InterPro" id="IPR015424">
    <property type="entry name" value="PyrdxlP-dep_Trfase"/>
</dbReference>
<reference evidence="5 6" key="1">
    <citation type="submission" date="2019-06" db="EMBL/GenBank/DDBJ databases">
        <title>Whole genome shotgun sequence of Corynebacterium variabile NBRC 15286.</title>
        <authorList>
            <person name="Hosoyama A."/>
            <person name="Uohara A."/>
            <person name="Ohji S."/>
            <person name="Ichikawa N."/>
        </authorList>
    </citation>
    <scope>NUCLEOTIDE SEQUENCE [LARGE SCALE GENOMIC DNA]</scope>
    <source>
        <strain evidence="5 6">NBRC 15286</strain>
    </source>
</reference>
<dbReference type="GeneID" id="82888980"/>
<evidence type="ECO:0000256" key="3">
    <source>
        <dbReference type="SAM" id="MobiDB-lite"/>
    </source>
</evidence>